<proteinExistence type="predicted"/>
<feature type="transmembrane region" description="Helical" evidence="1">
    <location>
        <begin position="195"/>
        <end position="218"/>
    </location>
</feature>
<accession>A0A239A7B4</accession>
<evidence type="ECO:0000256" key="1">
    <source>
        <dbReference type="SAM" id="Phobius"/>
    </source>
</evidence>
<dbReference type="EMBL" id="FZNW01000032">
    <property type="protein sequence ID" value="SNR91525.1"/>
    <property type="molecule type" value="Genomic_DNA"/>
</dbReference>
<feature type="transmembrane region" description="Helical" evidence="1">
    <location>
        <begin position="25"/>
        <end position="45"/>
    </location>
</feature>
<feature type="transmembrane region" description="Helical" evidence="1">
    <location>
        <begin position="52"/>
        <end position="76"/>
    </location>
</feature>
<sequence length="294" mass="31952">MLTTVLSTIPQPPVDEPIPKLPENIFTAFLFLPLGAAIAVALRRILKGKGPILLYCLIGGVFAASFEPIVDVLGLVYLKEINAFSTFTILDRTMPLYIVMVYPWYVGGLGYVAYKMYSRGVTMRDLFILWAIDAVINVCLETPGILMGVYLYYGQQPLNIWGLPLWWPIVNPLMPMIAGAVIYKLRPFLNTNWKLLAVIPVVPMADGAANGAAAWPIWAALNQDDVSYVWTHLAAAATLGLALFTVWIIGLAVAKKPEEIGNESLMRRMGSIGLMSSPDTPVATGPGGATKIGA</sequence>
<keyword evidence="3" id="KW-1185">Reference proteome</keyword>
<feature type="transmembrane region" description="Helical" evidence="1">
    <location>
        <begin position="126"/>
        <end position="153"/>
    </location>
</feature>
<protein>
    <recommendedName>
        <fullName evidence="4">Carotenoid biosynthesis protein</fullName>
    </recommendedName>
</protein>
<keyword evidence="1" id="KW-1133">Transmembrane helix</keyword>
<gene>
    <name evidence="2" type="ORF">SAMN06265360_13213</name>
</gene>
<dbReference type="AlphaFoldDB" id="A0A239A7B4"/>
<feature type="transmembrane region" description="Helical" evidence="1">
    <location>
        <begin position="96"/>
        <end position="114"/>
    </location>
</feature>
<reference evidence="2 3" key="1">
    <citation type="submission" date="2017-06" db="EMBL/GenBank/DDBJ databases">
        <authorList>
            <person name="Kim H.J."/>
            <person name="Triplett B.A."/>
        </authorList>
    </citation>
    <scope>NUCLEOTIDE SEQUENCE [LARGE SCALE GENOMIC DNA]</scope>
    <source>
        <strain evidence="2 3">DSM 45207</strain>
    </source>
</reference>
<keyword evidence="1" id="KW-0812">Transmembrane</keyword>
<dbReference type="Proteomes" id="UP000198348">
    <property type="component" value="Unassembled WGS sequence"/>
</dbReference>
<keyword evidence="1" id="KW-0472">Membrane</keyword>
<evidence type="ECO:0000313" key="3">
    <source>
        <dbReference type="Proteomes" id="UP000198348"/>
    </source>
</evidence>
<feature type="transmembrane region" description="Helical" evidence="1">
    <location>
        <begin position="165"/>
        <end position="183"/>
    </location>
</feature>
<feature type="transmembrane region" description="Helical" evidence="1">
    <location>
        <begin position="230"/>
        <end position="254"/>
    </location>
</feature>
<evidence type="ECO:0000313" key="2">
    <source>
        <dbReference type="EMBL" id="SNR91525.1"/>
    </source>
</evidence>
<organism evidence="2 3">
    <name type="scientific">Haloechinothrix alba</name>
    <dbReference type="NCBI Taxonomy" id="664784"/>
    <lineage>
        <taxon>Bacteria</taxon>
        <taxon>Bacillati</taxon>
        <taxon>Actinomycetota</taxon>
        <taxon>Actinomycetes</taxon>
        <taxon>Pseudonocardiales</taxon>
        <taxon>Pseudonocardiaceae</taxon>
        <taxon>Haloechinothrix</taxon>
    </lineage>
</organism>
<name>A0A239A7B4_9PSEU</name>
<evidence type="ECO:0008006" key="4">
    <source>
        <dbReference type="Google" id="ProtNLM"/>
    </source>
</evidence>